<evidence type="ECO:0000313" key="6">
    <source>
        <dbReference type="EMBL" id="KAL1539697.1"/>
    </source>
</evidence>
<gene>
    <name evidence="6" type="primary">GAUT5</name>
    <name evidence="6" type="ORF">AAHA92_24149</name>
</gene>
<evidence type="ECO:0000256" key="4">
    <source>
        <dbReference type="ARBA" id="ARBA00022679"/>
    </source>
</evidence>
<dbReference type="InterPro" id="IPR029044">
    <property type="entry name" value="Nucleotide-diphossugar_trans"/>
</dbReference>
<name>A0ABD1G6I9_SALDI</name>
<keyword evidence="5" id="KW-0961">Cell wall biogenesis/degradation</keyword>
<dbReference type="InterPro" id="IPR029993">
    <property type="entry name" value="GAUT"/>
</dbReference>
<keyword evidence="5" id="KW-0333">Golgi apparatus</keyword>
<keyword evidence="4 6" id="KW-0808">Transferase</keyword>
<evidence type="ECO:0000256" key="5">
    <source>
        <dbReference type="RuleBase" id="RU362027"/>
    </source>
</evidence>
<dbReference type="EC" id="2.4.1.-" evidence="5"/>
<keyword evidence="7" id="KW-1185">Reference proteome</keyword>
<sequence length="125" mass="14751">MKAMESYHIISQKYCSYYFSYLTSNIKFVAFSFRRNQRQLWKAGSLPVGWATFYRDTFLLDKSRQVLGLGYDPGVRMEDIGRAAVVHFDGIMKPWLGVGIDKCKHLWIKHVKYEHPYLQHCNLHT</sequence>
<dbReference type="AlphaFoldDB" id="A0ABD1G6I9"/>
<evidence type="ECO:0000256" key="1">
    <source>
        <dbReference type="ARBA" id="ARBA00004877"/>
    </source>
</evidence>
<dbReference type="Proteomes" id="UP001567538">
    <property type="component" value="Unassembled WGS sequence"/>
</dbReference>
<proteinExistence type="inferred from homology"/>
<dbReference type="Pfam" id="PF01501">
    <property type="entry name" value="Glyco_transf_8"/>
    <property type="match status" value="1"/>
</dbReference>
<dbReference type="GO" id="GO:0000139">
    <property type="term" value="C:Golgi membrane"/>
    <property type="evidence" value="ECO:0007669"/>
    <property type="project" value="UniProtKB-SubCell"/>
</dbReference>
<dbReference type="EMBL" id="JBEAFC010000009">
    <property type="protein sequence ID" value="KAL1539697.1"/>
    <property type="molecule type" value="Genomic_DNA"/>
</dbReference>
<comment type="caution">
    <text evidence="6">The sequence shown here is derived from an EMBL/GenBank/DDBJ whole genome shotgun (WGS) entry which is preliminary data.</text>
</comment>
<evidence type="ECO:0000313" key="7">
    <source>
        <dbReference type="Proteomes" id="UP001567538"/>
    </source>
</evidence>
<accession>A0ABD1G6I9</accession>
<comment type="pathway">
    <text evidence="1 5">Glycan metabolism; pectin biosynthesis.</text>
</comment>
<dbReference type="GO" id="GO:0016757">
    <property type="term" value="F:glycosyltransferase activity"/>
    <property type="evidence" value="ECO:0007669"/>
    <property type="project" value="UniProtKB-KW"/>
</dbReference>
<dbReference type="SUPFAM" id="SSF53448">
    <property type="entry name" value="Nucleotide-diphospho-sugar transferases"/>
    <property type="match status" value="1"/>
</dbReference>
<evidence type="ECO:0000256" key="2">
    <source>
        <dbReference type="ARBA" id="ARBA00006351"/>
    </source>
</evidence>
<dbReference type="PANTHER" id="PTHR32116:SF0">
    <property type="entry name" value="GALACTURONOSYLTRANSFERASE 6-RELATED"/>
    <property type="match status" value="1"/>
</dbReference>
<dbReference type="InterPro" id="IPR002495">
    <property type="entry name" value="Glyco_trans_8"/>
</dbReference>
<dbReference type="GO" id="GO:0071555">
    <property type="term" value="P:cell wall organization"/>
    <property type="evidence" value="ECO:0007669"/>
    <property type="project" value="UniProtKB-KW"/>
</dbReference>
<comment type="similarity">
    <text evidence="2 5">Belongs to the glycosyltransferase 8 family.</text>
</comment>
<reference evidence="6 7" key="1">
    <citation type="submission" date="2024-06" db="EMBL/GenBank/DDBJ databases">
        <title>A chromosome level genome sequence of Diviner's sage (Salvia divinorum).</title>
        <authorList>
            <person name="Ford S.A."/>
            <person name="Ro D.-K."/>
            <person name="Ness R.W."/>
            <person name="Phillips M.A."/>
        </authorList>
    </citation>
    <scope>NUCLEOTIDE SEQUENCE [LARGE SCALE GENOMIC DNA]</scope>
    <source>
        <strain evidence="6">SAF-2024a</strain>
        <tissue evidence="6">Leaf</tissue>
    </source>
</reference>
<keyword evidence="3 5" id="KW-0328">Glycosyltransferase</keyword>
<comment type="subcellular location">
    <subcellularLocation>
        <location evidence="5">Golgi apparatus membrane</location>
        <topology evidence="5">Single-pass type II membrane protein</topology>
    </subcellularLocation>
</comment>
<organism evidence="6 7">
    <name type="scientific">Salvia divinorum</name>
    <name type="common">Maria pastora</name>
    <name type="synonym">Diviner's sage</name>
    <dbReference type="NCBI Taxonomy" id="28513"/>
    <lineage>
        <taxon>Eukaryota</taxon>
        <taxon>Viridiplantae</taxon>
        <taxon>Streptophyta</taxon>
        <taxon>Embryophyta</taxon>
        <taxon>Tracheophyta</taxon>
        <taxon>Spermatophyta</taxon>
        <taxon>Magnoliopsida</taxon>
        <taxon>eudicotyledons</taxon>
        <taxon>Gunneridae</taxon>
        <taxon>Pentapetalae</taxon>
        <taxon>asterids</taxon>
        <taxon>lamiids</taxon>
        <taxon>Lamiales</taxon>
        <taxon>Lamiaceae</taxon>
        <taxon>Nepetoideae</taxon>
        <taxon>Mentheae</taxon>
        <taxon>Salviinae</taxon>
        <taxon>Salvia</taxon>
        <taxon>Salvia subgen. Calosphace</taxon>
    </lineage>
</organism>
<dbReference type="PANTHER" id="PTHR32116">
    <property type="entry name" value="GALACTURONOSYLTRANSFERASE 4-RELATED"/>
    <property type="match status" value="1"/>
</dbReference>
<evidence type="ECO:0000256" key="3">
    <source>
        <dbReference type="ARBA" id="ARBA00022676"/>
    </source>
</evidence>
<protein>
    <recommendedName>
        <fullName evidence="5">Hexosyltransferase</fullName>
        <ecNumber evidence="5">2.4.1.-</ecNumber>
    </recommendedName>
</protein>